<accession>A0A0A0JUL0</accession>
<keyword evidence="3" id="KW-1185">Reference proteome</keyword>
<evidence type="ECO:0000313" key="3">
    <source>
        <dbReference type="Proteomes" id="UP000030013"/>
    </source>
</evidence>
<evidence type="ECO:0000313" key="2">
    <source>
        <dbReference type="EMBL" id="KGN40399.1"/>
    </source>
</evidence>
<evidence type="ECO:0000256" key="1">
    <source>
        <dbReference type="SAM" id="SignalP"/>
    </source>
</evidence>
<dbReference type="RefSeq" id="WP_035938854.1">
    <property type="nucleotide sequence ID" value="NZ_AVPL01000042.1"/>
</dbReference>
<dbReference type="EMBL" id="AVPL01000042">
    <property type="protein sequence ID" value="KGN40399.1"/>
    <property type="molecule type" value="Genomic_DNA"/>
</dbReference>
<comment type="caution">
    <text evidence="2">The sequence shown here is derived from an EMBL/GenBank/DDBJ whole genome shotgun (WGS) entry which is preliminary data.</text>
</comment>
<name>A0A0A0JUL0_9MICO</name>
<keyword evidence="1" id="KW-0732">Signal</keyword>
<sequence length="150" mass="15630">MNTLVRRSLLAAASTALVGGTMLTSPAQAFTSSSSVYVGGTNYYVKAYSCNSYWSSCSWNAETSMSNSKNFVHRGDVKANGISVSLTISADSGAGITGNSTSLATAKESGYGRYNYMSGVARPSVFSISVAARSRLDTAAADPSSGWTTW</sequence>
<dbReference type="STRING" id="1385519.N801_14430"/>
<feature type="signal peptide" evidence="1">
    <location>
        <begin position="1"/>
        <end position="29"/>
    </location>
</feature>
<dbReference type="Proteomes" id="UP000030013">
    <property type="component" value="Unassembled WGS sequence"/>
</dbReference>
<organism evidence="2 3">
    <name type="scientific">Knoellia aerolata DSM 18566</name>
    <dbReference type="NCBI Taxonomy" id="1385519"/>
    <lineage>
        <taxon>Bacteria</taxon>
        <taxon>Bacillati</taxon>
        <taxon>Actinomycetota</taxon>
        <taxon>Actinomycetes</taxon>
        <taxon>Micrococcales</taxon>
        <taxon>Intrasporangiaceae</taxon>
        <taxon>Knoellia</taxon>
    </lineage>
</organism>
<dbReference type="PROSITE" id="PS51318">
    <property type="entry name" value="TAT"/>
    <property type="match status" value="1"/>
</dbReference>
<protein>
    <submittedName>
        <fullName evidence="2">Uncharacterized protein</fullName>
    </submittedName>
</protein>
<gene>
    <name evidence="2" type="ORF">N801_14430</name>
</gene>
<feature type="chain" id="PRO_5001971617" evidence="1">
    <location>
        <begin position="30"/>
        <end position="150"/>
    </location>
</feature>
<dbReference type="InterPro" id="IPR006311">
    <property type="entry name" value="TAT_signal"/>
</dbReference>
<dbReference type="AlphaFoldDB" id="A0A0A0JUL0"/>
<reference evidence="2 3" key="1">
    <citation type="submission" date="2013-08" db="EMBL/GenBank/DDBJ databases">
        <title>The genome sequence of Knoellia aerolata.</title>
        <authorList>
            <person name="Zhu W."/>
            <person name="Wang G."/>
        </authorList>
    </citation>
    <scope>NUCLEOTIDE SEQUENCE [LARGE SCALE GENOMIC DNA]</scope>
    <source>
        <strain evidence="2 3">DSM 18566</strain>
    </source>
</reference>
<dbReference type="OrthoDB" id="4171289at2"/>
<proteinExistence type="predicted"/>